<feature type="chain" id="PRO_5019566919" evidence="1">
    <location>
        <begin position="23"/>
        <end position="42"/>
    </location>
</feature>
<proteinExistence type="predicted"/>
<name>A0A420ITQ8_9PEZI</name>
<reference evidence="2 3" key="1">
    <citation type="journal article" date="2018" name="BMC Genomics">
        <title>Comparative genome analyses reveal sequence features reflecting distinct modes of host-adaptation between dicot and monocot powdery mildew.</title>
        <authorList>
            <person name="Wu Y."/>
            <person name="Ma X."/>
            <person name="Pan Z."/>
            <person name="Kale S.D."/>
            <person name="Song Y."/>
            <person name="King H."/>
            <person name="Zhang Q."/>
            <person name="Presley C."/>
            <person name="Deng X."/>
            <person name="Wei C.I."/>
            <person name="Xiao S."/>
        </authorList>
    </citation>
    <scope>NUCLEOTIDE SEQUENCE [LARGE SCALE GENOMIC DNA]</scope>
    <source>
        <strain evidence="2">UMSG1</strain>
    </source>
</reference>
<comment type="caution">
    <text evidence="2">The sequence shown here is derived from an EMBL/GenBank/DDBJ whole genome shotgun (WGS) entry which is preliminary data.</text>
</comment>
<dbReference type="AlphaFoldDB" id="A0A420ITQ8"/>
<sequence>MYIMIVISLLLFFSCPHIFVHSNTCRFPLTPNSPLLIRRHHD</sequence>
<feature type="signal peptide" evidence="1">
    <location>
        <begin position="1"/>
        <end position="22"/>
    </location>
</feature>
<organism evidence="2 3">
    <name type="scientific">Golovinomyces cichoracearum</name>
    <dbReference type="NCBI Taxonomy" id="62708"/>
    <lineage>
        <taxon>Eukaryota</taxon>
        <taxon>Fungi</taxon>
        <taxon>Dikarya</taxon>
        <taxon>Ascomycota</taxon>
        <taxon>Pezizomycotina</taxon>
        <taxon>Leotiomycetes</taxon>
        <taxon>Erysiphales</taxon>
        <taxon>Erysiphaceae</taxon>
        <taxon>Golovinomyces</taxon>
    </lineage>
</organism>
<dbReference type="EMBL" id="MCBS01021557">
    <property type="protein sequence ID" value="RKF77929.1"/>
    <property type="molecule type" value="Genomic_DNA"/>
</dbReference>
<evidence type="ECO:0000313" key="2">
    <source>
        <dbReference type="EMBL" id="RKF77929.1"/>
    </source>
</evidence>
<gene>
    <name evidence="2" type="ORF">GcM1_c16882o17</name>
</gene>
<protein>
    <submittedName>
        <fullName evidence="2">Uncharacterized protein</fullName>
    </submittedName>
</protein>
<accession>A0A420ITQ8</accession>
<dbReference type="Proteomes" id="UP000285326">
    <property type="component" value="Unassembled WGS sequence"/>
</dbReference>
<evidence type="ECO:0000313" key="3">
    <source>
        <dbReference type="Proteomes" id="UP000285326"/>
    </source>
</evidence>
<evidence type="ECO:0000256" key="1">
    <source>
        <dbReference type="SAM" id="SignalP"/>
    </source>
</evidence>
<keyword evidence="1" id="KW-0732">Signal</keyword>